<dbReference type="AlphaFoldDB" id="A0A7R8CL51"/>
<dbReference type="PANTHER" id="PTHR10997">
    <property type="entry name" value="IMPORTIN-7, 8, 11"/>
    <property type="match status" value="1"/>
</dbReference>
<evidence type="ECO:0000313" key="6">
    <source>
        <dbReference type="Proteomes" id="UP000675881"/>
    </source>
</evidence>
<proteinExistence type="predicted"/>
<keyword evidence="2" id="KW-0813">Transport</keyword>
<protein>
    <submittedName>
        <fullName evidence="5">IPO9</fullName>
    </submittedName>
</protein>
<dbReference type="GO" id="GO:0005829">
    <property type="term" value="C:cytosol"/>
    <property type="evidence" value="ECO:0007669"/>
    <property type="project" value="TreeGrafter"/>
</dbReference>
<evidence type="ECO:0000256" key="2">
    <source>
        <dbReference type="ARBA" id="ARBA00022448"/>
    </source>
</evidence>
<name>A0A7R8CL51_LEPSM</name>
<accession>A0A7R8CL51</accession>
<organism evidence="5 6">
    <name type="scientific">Lepeophtheirus salmonis</name>
    <name type="common">Salmon louse</name>
    <name type="synonym">Caligus salmonis</name>
    <dbReference type="NCBI Taxonomy" id="72036"/>
    <lineage>
        <taxon>Eukaryota</taxon>
        <taxon>Metazoa</taxon>
        <taxon>Ecdysozoa</taxon>
        <taxon>Arthropoda</taxon>
        <taxon>Crustacea</taxon>
        <taxon>Multicrustacea</taxon>
        <taxon>Hexanauplia</taxon>
        <taxon>Copepoda</taxon>
        <taxon>Siphonostomatoida</taxon>
        <taxon>Caligidae</taxon>
        <taxon>Lepeophtheirus</taxon>
    </lineage>
</organism>
<dbReference type="GO" id="GO:0031267">
    <property type="term" value="F:small GTPase binding"/>
    <property type="evidence" value="ECO:0007669"/>
    <property type="project" value="InterPro"/>
</dbReference>
<dbReference type="InterPro" id="IPR016024">
    <property type="entry name" value="ARM-type_fold"/>
</dbReference>
<comment type="subcellular location">
    <subcellularLocation>
        <location evidence="1">Nucleus</location>
    </subcellularLocation>
</comment>
<evidence type="ECO:0000256" key="1">
    <source>
        <dbReference type="ARBA" id="ARBA00004123"/>
    </source>
</evidence>
<dbReference type="Pfam" id="PF03810">
    <property type="entry name" value="IBN_N"/>
    <property type="match status" value="1"/>
</dbReference>
<dbReference type="SUPFAM" id="SSF48371">
    <property type="entry name" value="ARM repeat"/>
    <property type="match status" value="1"/>
</dbReference>
<evidence type="ECO:0000313" key="5">
    <source>
        <dbReference type="EMBL" id="CAF2825499.1"/>
    </source>
</evidence>
<dbReference type="Proteomes" id="UP000675881">
    <property type="component" value="Chromosome 13"/>
</dbReference>
<feature type="compositionally biased region" description="Basic and acidic residues" evidence="4">
    <location>
        <begin position="818"/>
        <end position="830"/>
    </location>
</feature>
<dbReference type="EMBL" id="HG994592">
    <property type="protein sequence ID" value="CAF2825499.1"/>
    <property type="molecule type" value="Genomic_DNA"/>
</dbReference>
<reference evidence="5" key="1">
    <citation type="submission" date="2021-02" db="EMBL/GenBank/DDBJ databases">
        <authorList>
            <person name="Bekaert M."/>
        </authorList>
    </citation>
    <scope>NUCLEOTIDE SEQUENCE</scope>
    <source>
        <strain evidence="5">IoA-00</strain>
    </source>
</reference>
<gene>
    <name evidence="5" type="ORF">LSAA_4208</name>
</gene>
<dbReference type="Gene3D" id="1.25.10.10">
    <property type="entry name" value="Leucine-rich Repeat Variant"/>
    <property type="match status" value="1"/>
</dbReference>
<keyword evidence="3" id="KW-0539">Nucleus</keyword>
<dbReference type="OrthoDB" id="431626at2759"/>
<feature type="region of interest" description="Disordered" evidence="4">
    <location>
        <begin position="810"/>
        <end position="843"/>
    </location>
</feature>
<dbReference type="PANTHER" id="PTHR10997:SF9">
    <property type="entry name" value="IMPORTIN-9"/>
    <property type="match status" value="1"/>
</dbReference>
<keyword evidence="6" id="KW-1185">Reference proteome</keyword>
<feature type="compositionally biased region" description="Acidic residues" evidence="4">
    <location>
        <begin position="831"/>
        <end position="841"/>
    </location>
</feature>
<dbReference type="SMART" id="SM00913">
    <property type="entry name" value="IBN_N"/>
    <property type="match status" value="1"/>
</dbReference>
<dbReference type="InterPro" id="IPR001494">
    <property type="entry name" value="Importin-beta_N"/>
</dbReference>
<evidence type="ECO:0000256" key="4">
    <source>
        <dbReference type="SAM" id="MobiDB-lite"/>
    </source>
</evidence>
<dbReference type="GO" id="GO:0006606">
    <property type="term" value="P:protein import into nucleus"/>
    <property type="evidence" value="ECO:0007669"/>
    <property type="project" value="TreeGrafter"/>
</dbReference>
<dbReference type="GO" id="GO:0005635">
    <property type="term" value="C:nuclear envelope"/>
    <property type="evidence" value="ECO:0007669"/>
    <property type="project" value="TreeGrafter"/>
</dbReference>
<sequence>MTYFEISGLKHKKPASLESIHDIEAEQSTRLEMSTEAELSSNIRVALTETISELLSPDVRIRNTAESQIKALEVTDDYGLHLTELTLDPQGPMSLRQMSSVLLKKYVDNHWSSLSETFEQPETPSHVKGDIRNLLPIGLKESISKVRSSIAYTISSIARWDWPDEWPELFNILMAALKDPSEFTVMGAVRVLKEFSRDLTELQIPQAAPVILPEIFLVLVRNIIIYSHPYNPMFTGGLVSALNVPPDSHASDAGLKTEIIKALSMLLSNVPKSMDQCNQSGCSLSDDDIVDSDGEVLGFENLVDAIFQFIQALVEDCEFQASIKPVLSDLMYYVVMFMQIPDEQAEKWMGNPESYIDDEENEGFTFSLRDSAICLLISFSEEFSDEFCDSLALAVEKHLAEDEERKKSRFFPTGGRFMRPSCMAFGFFDVLIEAQIKANKSKFQIEPFMESIVLPDMKNPVSPFLLGRCYWISGKFAQRLPPEALQFFLESTMRSQQEDQMPIMRIMALKGIYGYCQQLRRADSKALISICTTYNNSSEVVGLMLEIMGLVLSCDAGATAAYENKITPILMAIFLQYTNDPMTTALTQVVFKVLSQTQGCKDSLQIQLVPTLVSALNTEESDQKSGLQCAALELLQTVVRGSGQPISDLIMSSAFPVAIQCTLHSNDNAVLQSGGECLRAFVSVSPEQIVAFTDNSDNHKSGLWYLVQVAGHLLNPVESEFTATFVGRLITTLISKMGDKLGSDLDLLLKAVLSKLQGSESLNVIQSLLMGNTALHFVLTLSGSNINIRSTEDLRFWDIKVQGDPIYQNTPHVLTRSQRREDDGGSHGEEEGGGEQMEDDSKEVVSSSYFRDDDLADEDDPDILIDPLYKLDLKNYLIEYFTDFSNKRNAFPYFIQKR</sequence>
<dbReference type="InterPro" id="IPR011989">
    <property type="entry name" value="ARM-like"/>
</dbReference>
<evidence type="ECO:0000256" key="3">
    <source>
        <dbReference type="ARBA" id="ARBA00023242"/>
    </source>
</evidence>
<dbReference type="PROSITE" id="PS50166">
    <property type="entry name" value="IMPORTIN_B_NT"/>
    <property type="match status" value="1"/>
</dbReference>